<feature type="domain" description="BON" evidence="4">
    <location>
        <begin position="253"/>
        <end position="321"/>
    </location>
</feature>
<feature type="domain" description="CBS" evidence="5">
    <location>
        <begin position="193"/>
        <end position="248"/>
    </location>
</feature>
<dbReference type="OrthoDB" id="9783590at2"/>
<dbReference type="InterPro" id="IPR007055">
    <property type="entry name" value="BON_dom"/>
</dbReference>
<evidence type="ECO:0000256" key="3">
    <source>
        <dbReference type="SAM" id="MobiDB-lite"/>
    </source>
</evidence>
<evidence type="ECO:0000256" key="1">
    <source>
        <dbReference type="ARBA" id="ARBA00023122"/>
    </source>
</evidence>
<dbReference type="EMBL" id="SACL01000002">
    <property type="protein sequence ID" value="RVT97686.1"/>
    <property type="molecule type" value="Genomic_DNA"/>
</dbReference>
<sequence length="328" mass="35997">MPVGQEQCGGRRGIPHRQCMAEGTEPGGDRLGQGSAHFGMGHRASPVLVPGIFPQLRRKQKGGGRLPFLDMHQRELLEMYLGFPAYPERGSTMTGIVIAMRAKDVMSSNLTVVPPEMPVAEIARLLAGRGISAVPVVGAEGELLGVVTEGDLIRRLADAPRGPFNWFLDLFRTATPTLQRFVKARGKTARDVMTAELVTAEETTGLDGIAQLMEERRIRRVPVLRQGRLVGIVSRADLLRAVLQQPAERVASGEATLLQAVVQALRSQPWTDTFWVYPSVEGSEVTLYGYARSDDMRKALVVLMRDVPGVTRVQDSMKDMPLLMRASF</sequence>
<dbReference type="PROSITE" id="PS51371">
    <property type="entry name" value="CBS"/>
    <property type="match status" value="2"/>
</dbReference>
<keyword evidence="7" id="KW-1185">Reference proteome</keyword>
<organism evidence="6 7">
    <name type="scientific">Rhodovarius crocodyli</name>
    <dbReference type="NCBI Taxonomy" id="1979269"/>
    <lineage>
        <taxon>Bacteria</taxon>
        <taxon>Pseudomonadati</taxon>
        <taxon>Pseudomonadota</taxon>
        <taxon>Alphaproteobacteria</taxon>
        <taxon>Acetobacterales</taxon>
        <taxon>Roseomonadaceae</taxon>
        <taxon>Rhodovarius</taxon>
    </lineage>
</organism>
<reference evidence="6 7" key="1">
    <citation type="submission" date="2019-01" db="EMBL/GenBank/DDBJ databases">
        <authorList>
            <person name="Chen W.-M."/>
        </authorList>
    </citation>
    <scope>NUCLEOTIDE SEQUENCE [LARGE SCALE GENOMIC DNA]</scope>
    <source>
        <strain evidence="6 7">CCP-6</strain>
    </source>
</reference>
<dbReference type="PROSITE" id="PS50914">
    <property type="entry name" value="BON"/>
    <property type="match status" value="1"/>
</dbReference>
<gene>
    <name evidence="6" type="ORF">EOD42_07685</name>
</gene>
<evidence type="ECO:0000256" key="2">
    <source>
        <dbReference type="PROSITE-ProRule" id="PRU00703"/>
    </source>
</evidence>
<keyword evidence="1 2" id="KW-0129">CBS domain</keyword>
<dbReference type="SMART" id="SM00116">
    <property type="entry name" value="CBS"/>
    <property type="match status" value="2"/>
</dbReference>
<dbReference type="Pfam" id="PF04972">
    <property type="entry name" value="BON"/>
    <property type="match status" value="1"/>
</dbReference>
<dbReference type="Proteomes" id="UP000282957">
    <property type="component" value="Unassembled WGS sequence"/>
</dbReference>
<accession>A0A437MJA3</accession>
<dbReference type="InterPro" id="IPR046342">
    <property type="entry name" value="CBS_dom_sf"/>
</dbReference>
<comment type="caution">
    <text evidence="6">The sequence shown here is derived from an EMBL/GenBank/DDBJ whole genome shotgun (WGS) entry which is preliminary data.</text>
</comment>
<dbReference type="AlphaFoldDB" id="A0A437MJA3"/>
<feature type="domain" description="CBS" evidence="5">
    <location>
        <begin position="106"/>
        <end position="164"/>
    </location>
</feature>
<dbReference type="SUPFAM" id="SSF54631">
    <property type="entry name" value="CBS-domain pair"/>
    <property type="match status" value="1"/>
</dbReference>
<dbReference type="PANTHER" id="PTHR43080">
    <property type="entry name" value="CBS DOMAIN-CONTAINING PROTEIN CBSX3, MITOCHONDRIAL"/>
    <property type="match status" value="1"/>
</dbReference>
<evidence type="ECO:0000259" key="4">
    <source>
        <dbReference type="PROSITE" id="PS50914"/>
    </source>
</evidence>
<dbReference type="Gene3D" id="3.10.580.10">
    <property type="entry name" value="CBS-domain"/>
    <property type="match status" value="1"/>
</dbReference>
<evidence type="ECO:0000259" key="5">
    <source>
        <dbReference type="PROSITE" id="PS51371"/>
    </source>
</evidence>
<evidence type="ECO:0000313" key="7">
    <source>
        <dbReference type="Proteomes" id="UP000282957"/>
    </source>
</evidence>
<evidence type="ECO:0000313" key="6">
    <source>
        <dbReference type="EMBL" id="RVT97686.1"/>
    </source>
</evidence>
<dbReference type="CDD" id="cd04586">
    <property type="entry name" value="CBS_pair_BON_assoc"/>
    <property type="match status" value="1"/>
</dbReference>
<protein>
    <submittedName>
        <fullName evidence="6">CBS domain-containing protein</fullName>
    </submittedName>
</protein>
<dbReference type="InterPro" id="IPR051257">
    <property type="entry name" value="Diverse_CBS-Domain"/>
</dbReference>
<feature type="region of interest" description="Disordered" evidence="3">
    <location>
        <begin position="1"/>
        <end position="37"/>
    </location>
</feature>
<dbReference type="Gene3D" id="3.30.1340.30">
    <property type="match status" value="1"/>
</dbReference>
<name>A0A437MJA3_9PROT</name>
<dbReference type="PANTHER" id="PTHR43080:SF26">
    <property type="entry name" value="REGULATORY PROTEIN"/>
    <property type="match status" value="1"/>
</dbReference>
<dbReference type="Pfam" id="PF00571">
    <property type="entry name" value="CBS"/>
    <property type="match status" value="2"/>
</dbReference>
<proteinExistence type="predicted"/>
<dbReference type="InterPro" id="IPR000644">
    <property type="entry name" value="CBS_dom"/>
</dbReference>